<dbReference type="InterPro" id="IPR021109">
    <property type="entry name" value="Peptidase_aspartic_dom_sf"/>
</dbReference>
<dbReference type="Gene3D" id="2.40.70.10">
    <property type="entry name" value="Acid Proteases"/>
    <property type="match status" value="1"/>
</dbReference>
<gene>
    <name evidence="1" type="ORF">EZV62_007688</name>
</gene>
<reference evidence="2" key="1">
    <citation type="journal article" date="2019" name="Gigascience">
        <title>De novo genome assembly of the endangered Acer yangbiense, a plant species with extremely small populations endemic to Yunnan Province, China.</title>
        <authorList>
            <person name="Yang J."/>
            <person name="Wariss H.M."/>
            <person name="Tao L."/>
            <person name="Zhang R."/>
            <person name="Yun Q."/>
            <person name="Hollingsworth P."/>
            <person name="Dao Z."/>
            <person name="Luo G."/>
            <person name="Guo H."/>
            <person name="Ma Y."/>
            <person name="Sun W."/>
        </authorList>
    </citation>
    <scope>NUCLEOTIDE SEQUENCE [LARGE SCALE GENOMIC DNA]</scope>
    <source>
        <strain evidence="2">cv. Malutang</strain>
    </source>
</reference>
<comment type="caution">
    <text evidence="1">The sequence shown here is derived from an EMBL/GenBank/DDBJ whole genome shotgun (WGS) entry which is preliminary data.</text>
</comment>
<dbReference type="Proteomes" id="UP000323000">
    <property type="component" value="Chromosome 3"/>
</dbReference>
<evidence type="ECO:0000313" key="1">
    <source>
        <dbReference type="EMBL" id="TXG66413.1"/>
    </source>
</evidence>
<dbReference type="EMBL" id="VAHF01000003">
    <property type="protein sequence ID" value="TXG66413.1"/>
    <property type="molecule type" value="Genomic_DNA"/>
</dbReference>
<accession>A0A5C7IA91</accession>
<proteinExistence type="predicted"/>
<evidence type="ECO:0000313" key="2">
    <source>
        <dbReference type="Proteomes" id="UP000323000"/>
    </source>
</evidence>
<keyword evidence="2" id="KW-1185">Reference proteome</keyword>
<dbReference type="AlphaFoldDB" id="A0A5C7IA91"/>
<name>A0A5C7IA91_9ROSI</name>
<dbReference type="CDD" id="cd00303">
    <property type="entry name" value="retropepsin_like"/>
    <property type="match status" value="1"/>
</dbReference>
<protein>
    <submittedName>
        <fullName evidence="1">Uncharacterized protein</fullName>
    </submittedName>
</protein>
<sequence>MFMGATIKGKQVCTMRDTRAPHNFISVDKAKRLGLRVTNEGGAIKVANSPVKQIDNTANGVTIHQGPWSKKLDDYQVVLGMAFFDQANIFPLPATSSLSILDRGKAHHPDGTYTQVETQDAIRHSACGETKFSHFFEEQQANRKSSEENESCKSWEATIKDNKGRLHNCQTTVSTM</sequence>
<organism evidence="1 2">
    <name type="scientific">Acer yangbiense</name>
    <dbReference type="NCBI Taxonomy" id="1000413"/>
    <lineage>
        <taxon>Eukaryota</taxon>
        <taxon>Viridiplantae</taxon>
        <taxon>Streptophyta</taxon>
        <taxon>Embryophyta</taxon>
        <taxon>Tracheophyta</taxon>
        <taxon>Spermatophyta</taxon>
        <taxon>Magnoliopsida</taxon>
        <taxon>eudicotyledons</taxon>
        <taxon>Gunneridae</taxon>
        <taxon>Pentapetalae</taxon>
        <taxon>rosids</taxon>
        <taxon>malvids</taxon>
        <taxon>Sapindales</taxon>
        <taxon>Sapindaceae</taxon>
        <taxon>Hippocastanoideae</taxon>
        <taxon>Acereae</taxon>
        <taxon>Acer</taxon>
    </lineage>
</organism>
<dbReference type="OrthoDB" id="1939491at2759"/>